<dbReference type="PANTHER" id="PTHR31064">
    <property type="entry name" value="POTASSIUM TRANSPORT PROTEIN DDB_G0292412-RELATED"/>
    <property type="match status" value="1"/>
</dbReference>
<evidence type="ECO:0000256" key="10">
    <source>
        <dbReference type="PIRNR" id="PIRNR002450"/>
    </source>
</evidence>
<evidence type="ECO:0000256" key="11">
    <source>
        <dbReference type="SAM" id="MobiDB-lite"/>
    </source>
</evidence>
<gene>
    <name evidence="12" type="ORF">ASCRUDRAFT_39755</name>
</gene>
<evidence type="ECO:0000256" key="8">
    <source>
        <dbReference type="ARBA" id="ARBA00023065"/>
    </source>
</evidence>
<dbReference type="PIRSF" id="PIRSF002450">
    <property type="entry name" value="K+_transpter_TRK"/>
    <property type="match status" value="1"/>
</dbReference>
<dbReference type="OrthoDB" id="9999863at2759"/>
<dbReference type="GO" id="GO:1990573">
    <property type="term" value="P:potassium ion import across plasma membrane"/>
    <property type="evidence" value="ECO:0007669"/>
    <property type="project" value="TreeGrafter"/>
</dbReference>
<evidence type="ECO:0000256" key="9">
    <source>
        <dbReference type="ARBA" id="ARBA00023136"/>
    </source>
</evidence>
<evidence type="ECO:0000256" key="5">
    <source>
        <dbReference type="ARBA" id="ARBA00022692"/>
    </source>
</evidence>
<dbReference type="Pfam" id="PF02386">
    <property type="entry name" value="TrkH"/>
    <property type="match status" value="1"/>
</dbReference>
<keyword evidence="3 10" id="KW-0813">Transport</keyword>
<keyword evidence="7 10" id="KW-1133">Transmembrane helix</keyword>
<feature type="transmembrane region" description="Helical" evidence="10">
    <location>
        <begin position="690"/>
        <end position="707"/>
    </location>
</feature>
<dbReference type="InterPro" id="IPR003445">
    <property type="entry name" value="Cat_transpt"/>
</dbReference>
<feature type="transmembrane region" description="Helical" evidence="10">
    <location>
        <begin position="563"/>
        <end position="591"/>
    </location>
</feature>
<dbReference type="GO" id="GO:0005886">
    <property type="term" value="C:plasma membrane"/>
    <property type="evidence" value="ECO:0007669"/>
    <property type="project" value="InterPro"/>
</dbReference>
<dbReference type="NCBIfam" id="TIGR00934">
    <property type="entry name" value="2a38euk"/>
    <property type="match status" value="1"/>
</dbReference>
<evidence type="ECO:0000256" key="1">
    <source>
        <dbReference type="ARBA" id="ARBA00004141"/>
    </source>
</evidence>
<dbReference type="GO" id="GO:0140107">
    <property type="term" value="F:high-affinity potassium ion transmembrane transporter activity"/>
    <property type="evidence" value="ECO:0007669"/>
    <property type="project" value="TreeGrafter"/>
</dbReference>
<keyword evidence="8 10" id="KW-0406">Ion transport</keyword>
<feature type="compositionally biased region" description="Polar residues" evidence="11">
    <location>
        <begin position="171"/>
        <end position="190"/>
    </location>
</feature>
<name>A0A1D2V967_9ASCO</name>
<feature type="transmembrane region" description="Helical" evidence="10">
    <location>
        <begin position="100"/>
        <end position="124"/>
    </location>
</feature>
<evidence type="ECO:0000256" key="7">
    <source>
        <dbReference type="ARBA" id="ARBA00022989"/>
    </source>
</evidence>
<proteinExistence type="inferred from homology"/>
<feature type="compositionally biased region" description="Basic and acidic residues" evidence="11">
    <location>
        <begin position="339"/>
        <end position="350"/>
    </location>
</feature>
<feature type="transmembrane region" description="Helical" evidence="10">
    <location>
        <begin position="533"/>
        <end position="551"/>
    </location>
</feature>
<dbReference type="InParanoid" id="A0A1D2V967"/>
<dbReference type="GeneID" id="30964593"/>
<organism evidence="12 13">
    <name type="scientific">Ascoidea rubescens DSM 1968</name>
    <dbReference type="NCBI Taxonomy" id="1344418"/>
    <lineage>
        <taxon>Eukaryota</taxon>
        <taxon>Fungi</taxon>
        <taxon>Dikarya</taxon>
        <taxon>Ascomycota</taxon>
        <taxon>Saccharomycotina</taxon>
        <taxon>Saccharomycetes</taxon>
        <taxon>Ascoideaceae</taxon>
        <taxon>Ascoidea</taxon>
    </lineage>
</organism>
<dbReference type="AlphaFoldDB" id="A0A1D2V967"/>
<sequence length="879" mass="100230">MLTTISHYYEVAKQKLLYLSGKSQLILNKLFPSFIAVHYGYILTLTFLGSILLYAPPMSDKSSVHSISYIDALFFSACACTQAGLNTIDLNELSLFQQITIYILCMITTPIFIHSSVCVIRLYWFEKFFDNIKFTSKLNHKMRRSNTLAQRINLSNSTNKNIPLHNLNLRNPTLTNELTPNKNIPNTSAANITSTNLNNGNSNEINNQDNQDNHNNDFSTTNQNRDIKFAENLPHPSKAKKARQNFNPEEFSRSIQMLKNNLANQPINDEDDGPALIINGPAEREEKLKKKNLNLNLHKSRSNTLNKLRSRANSYPFKPWNKFKKYNNNNNNNNNINKNNHDDSNDKSFDISKSPIINTDIQNNNNKNTDLQINTPNISKFPSATFDKLIKDKLNKIKKKRRRHRRNNDESSKPPKIRTYSTKSITNYIKRTQSGDSSIFDGDNNNNLKKNLSANYLSWNPTIGRNSTFVDLTEQQKEELGGVEYRAIKLLVKILITYYVGFHIMCLICILPYISTVKDKVTYIHDCGVSVPWWGFFTSASVFNNLGMTLTPDSMVSFSQSAYFLIICSLFIVIGNTGFPILLRFIIWVLFKFAPDLSLFKESLGFLLDNPRRCFTLLFPRVPTLWLLFVLVTLNLIDVILFIILDLSNEAVESIPVGYRIIDAFFQAFSTRTAGFSVVDLAKLHPSVQVSYMLMMYISVLPLAISIRRTNVYEEQSLGVYYRPDDQSENEDLDKKPTTFIGTHLRKQLSYDLWFIFIGLFIICIAEGGRLSNLTQTSFTIFQVLFEIVSAYGTVGLSLGYPGESTSFSSQFTTVSKLVIICMVIRGRHRGLPYAIDRAITLPSERLLKRDEVQANHVLSRGNTHLNLNSRLHTNNTAA</sequence>
<dbReference type="InterPro" id="IPR004773">
    <property type="entry name" value="K/Na_transp_Trk1/HKT1"/>
</dbReference>
<feature type="compositionally biased region" description="Low complexity" evidence="11">
    <location>
        <begin position="326"/>
        <end position="338"/>
    </location>
</feature>
<reference evidence="13" key="1">
    <citation type="submission" date="2016-05" db="EMBL/GenBank/DDBJ databases">
        <title>Comparative genomics of biotechnologically important yeasts.</title>
        <authorList>
            <consortium name="DOE Joint Genome Institute"/>
            <person name="Riley R."/>
            <person name="Haridas S."/>
            <person name="Wolfe K.H."/>
            <person name="Lopes M.R."/>
            <person name="Hittinger C.T."/>
            <person name="Goker M."/>
            <person name="Salamov A."/>
            <person name="Wisecaver J."/>
            <person name="Long T.M."/>
            <person name="Aerts A.L."/>
            <person name="Barry K."/>
            <person name="Choi C."/>
            <person name="Clum A."/>
            <person name="Coughlan A.Y."/>
            <person name="Deshpande S."/>
            <person name="Douglass A.P."/>
            <person name="Hanson S.J."/>
            <person name="Klenk H.-P."/>
            <person name="Labutti K."/>
            <person name="Lapidus A."/>
            <person name="Lindquist E."/>
            <person name="Lipzen A."/>
            <person name="Meier-Kolthoff J.P."/>
            <person name="Ohm R.A."/>
            <person name="Otillar R.P."/>
            <person name="Pangilinan J."/>
            <person name="Peng Y."/>
            <person name="Rokas A."/>
            <person name="Rosa C.A."/>
            <person name="Scheuner C."/>
            <person name="Sibirny A.A."/>
            <person name="Slot J.C."/>
            <person name="Stielow J.B."/>
            <person name="Sun H."/>
            <person name="Kurtzman C.P."/>
            <person name="Blackwell M."/>
            <person name="Grigoriev I.V."/>
            <person name="Jeffries T.W."/>
        </authorList>
    </citation>
    <scope>NUCLEOTIDE SEQUENCE [LARGE SCALE GENOMIC DNA]</scope>
    <source>
        <strain evidence="13">DSM 1968</strain>
    </source>
</reference>
<evidence type="ECO:0000313" key="13">
    <source>
        <dbReference type="Proteomes" id="UP000095038"/>
    </source>
</evidence>
<evidence type="ECO:0000256" key="4">
    <source>
        <dbReference type="ARBA" id="ARBA00022538"/>
    </source>
</evidence>
<feature type="transmembrane region" description="Helical" evidence="10">
    <location>
        <begin position="625"/>
        <end position="645"/>
    </location>
</feature>
<dbReference type="GO" id="GO:0030007">
    <property type="term" value="P:intracellular potassium ion homeostasis"/>
    <property type="evidence" value="ECO:0007669"/>
    <property type="project" value="UniProtKB-UniRule"/>
</dbReference>
<dbReference type="PANTHER" id="PTHR31064:SF30">
    <property type="entry name" value="HIGH-AFFINITY POTASSIUM TRANSPORT PROTEIN-RELATED"/>
    <property type="match status" value="1"/>
</dbReference>
<evidence type="ECO:0000256" key="2">
    <source>
        <dbReference type="ARBA" id="ARBA00009137"/>
    </source>
</evidence>
<dbReference type="Proteomes" id="UP000095038">
    <property type="component" value="Unassembled WGS sequence"/>
</dbReference>
<evidence type="ECO:0000256" key="6">
    <source>
        <dbReference type="ARBA" id="ARBA00022958"/>
    </source>
</evidence>
<dbReference type="InterPro" id="IPR051143">
    <property type="entry name" value="TrkH_K-transport"/>
</dbReference>
<accession>A0A1D2V967</accession>
<evidence type="ECO:0000256" key="3">
    <source>
        <dbReference type="ARBA" id="ARBA00022448"/>
    </source>
</evidence>
<feature type="transmembrane region" description="Helical" evidence="10">
    <location>
        <begin position="490"/>
        <end position="513"/>
    </location>
</feature>
<keyword evidence="13" id="KW-1185">Reference proteome</keyword>
<dbReference type="STRING" id="1344418.A0A1D2V967"/>
<dbReference type="FunCoup" id="A0A1D2V967">
    <property type="interactions" value="18"/>
</dbReference>
<feature type="region of interest" description="Disordered" evidence="11">
    <location>
        <begin position="396"/>
        <end position="417"/>
    </location>
</feature>
<feature type="region of interest" description="Disordered" evidence="11">
    <location>
        <begin position="171"/>
        <end position="222"/>
    </location>
</feature>
<feature type="compositionally biased region" description="Low complexity" evidence="11">
    <location>
        <begin position="191"/>
        <end position="210"/>
    </location>
</feature>
<evidence type="ECO:0000313" key="12">
    <source>
        <dbReference type="EMBL" id="ODV58190.1"/>
    </source>
</evidence>
<dbReference type="RefSeq" id="XP_020044497.1">
    <property type="nucleotide sequence ID" value="XM_020190957.1"/>
</dbReference>
<feature type="region of interest" description="Disordered" evidence="11">
    <location>
        <begin position="319"/>
        <end position="351"/>
    </location>
</feature>
<feature type="transmembrane region" description="Helical" evidence="10">
    <location>
        <begin position="781"/>
        <end position="801"/>
    </location>
</feature>
<protein>
    <recommendedName>
        <fullName evidence="10">Potassium transport protein</fullName>
    </recommendedName>
</protein>
<keyword evidence="9 10" id="KW-0472">Membrane</keyword>
<feature type="transmembrane region" description="Helical" evidence="10">
    <location>
        <begin position="67"/>
        <end position="88"/>
    </location>
</feature>
<feature type="compositionally biased region" description="Basic residues" evidence="11">
    <location>
        <begin position="396"/>
        <end position="406"/>
    </location>
</feature>
<keyword evidence="5 10" id="KW-0812">Transmembrane</keyword>
<comment type="similarity">
    <text evidence="2 10">Belongs to the TrkH potassium transport family.</text>
</comment>
<dbReference type="EMBL" id="KV454494">
    <property type="protein sequence ID" value="ODV58190.1"/>
    <property type="molecule type" value="Genomic_DNA"/>
</dbReference>
<keyword evidence="4 10" id="KW-0633">Potassium transport</keyword>
<keyword evidence="6 10" id="KW-0630">Potassium</keyword>
<dbReference type="InterPro" id="IPR015958">
    <property type="entry name" value="Trk1_fungi"/>
</dbReference>
<feature type="transmembrane region" description="Helical" evidence="10">
    <location>
        <begin position="30"/>
        <end position="55"/>
    </location>
</feature>
<feature type="transmembrane region" description="Helical" evidence="10">
    <location>
        <begin position="751"/>
        <end position="769"/>
    </location>
</feature>
<comment type="subcellular location">
    <subcellularLocation>
        <location evidence="1">Membrane</location>
        <topology evidence="1">Multi-pass membrane protein</topology>
    </subcellularLocation>
</comment>